<dbReference type="InterPro" id="IPR016162">
    <property type="entry name" value="Ald_DH_N"/>
</dbReference>
<feature type="compositionally biased region" description="Polar residues" evidence="5">
    <location>
        <begin position="533"/>
        <end position="543"/>
    </location>
</feature>
<proteinExistence type="inferred from homology"/>
<dbReference type="SUPFAM" id="SSF53720">
    <property type="entry name" value="ALDH-like"/>
    <property type="match status" value="1"/>
</dbReference>
<evidence type="ECO:0000256" key="5">
    <source>
        <dbReference type="SAM" id="MobiDB-lite"/>
    </source>
</evidence>
<dbReference type="AlphaFoldDB" id="A0A7S0UIT6"/>
<dbReference type="PROSITE" id="PS00070">
    <property type="entry name" value="ALDEHYDE_DEHYDR_CYS"/>
    <property type="match status" value="1"/>
</dbReference>
<evidence type="ECO:0000256" key="3">
    <source>
        <dbReference type="ARBA" id="ARBA00023002"/>
    </source>
</evidence>
<name>A0A7S0UIT6_9CHLO</name>
<evidence type="ECO:0000256" key="1">
    <source>
        <dbReference type="ARBA" id="ARBA00009986"/>
    </source>
</evidence>
<dbReference type="InterPro" id="IPR010061">
    <property type="entry name" value="MeMal-semiAld_DH"/>
</dbReference>
<evidence type="ECO:0000259" key="6">
    <source>
        <dbReference type="Pfam" id="PF00171"/>
    </source>
</evidence>
<feature type="compositionally biased region" description="Low complexity" evidence="5">
    <location>
        <begin position="549"/>
        <end position="562"/>
    </location>
</feature>
<dbReference type="FunFam" id="3.40.309.10:FF:000002">
    <property type="entry name" value="Methylmalonate-semialdehyde dehydrogenase (Acylating)"/>
    <property type="match status" value="1"/>
</dbReference>
<reference evidence="7" key="1">
    <citation type="submission" date="2021-01" db="EMBL/GenBank/DDBJ databases">
        <authorList>
            <person name="Corre E."/>
            <person name="Pelletier E."/>
            <person name="Niang G."/>
            <person name="Scheremetjew M."/>
            <person name="Finn R."/>
            <person name="Kale V."/>
            <person name="Holt S."/>
            <person name="Cochrane G."/>
            <person name="Meng A."/>
            <person name="Brown T."/>
            <person name="Cohen L."/>
        </authorList>
    </citation>
    <scope>NUCLEOTIDE SEQUENCE</scope>
    <source>
        <strain evidence="7">SAG 63-3</strain>
    </source>
</reference>
<dbReference type="InterPro" id="IPR016161">
    <property type="entry name" value="Ald_DH/histidinol_DH"/>
</dbReference>
<dbReference type="GO" id="GO:0004491">
    <property type="term" value="F:methylmalonate-semialdehyde dehydrogenase (acylating, NAD) activity"/>
    <property type="evidence" value="ECO:0007669"/>
    <property type="project" value="UniProtKB-EC"/>
</dbReference>
<gene>
    <name evidence="7" type="ORF">PPAR00522_LOCUS416</name>
</gene>
<protein>
    <recommendedName>
        <fullName evidence="2">methylmalonate-semialdehyde dehydrogenase (CoA acylating)</fullName>
        <ecNumber evidence="2">1.2.1.27</ecNumber>
    </recommendedName>
</protein>
<dbReference type="GO" id="GO:0006574">
    <property type="term" value="P:L-valine catabolic process"/>
    <property type="evidence" value="ECO:0007669"/>
    <property type="project" value="TreeGrafter"/>
</dbReference>
<sequence>MLKLNLSKRVFPSVCSPQFSSRTLARALSTEVFGDLKKRKNTPIFIDGEFRDSKASEWVDIINPATQEVLGKAPHSPDSEVDEAIASAAAAYPAWRATPLPIRQRVMFKLQSLITEHTDAIARSISLEQGKTLGDARGDVFRGLEVVEAACAAAPQLMGDTIEGVARDVHCKSIRQPLGVVAGICPFNFPAMVPLWMFPMAAVAGNTFILKPCERTPGAALMLAELASRAGLPKGVLNVVHGGRGPVNRILDDSTIRAISFVGSDVGGRAIWERAAAANPGHGGGKKRVQANLGAKNHAVIMPDADIESTVRALAGAAFGAAGQRCMAISVAVFVGGMSPAFKQRLLEVAQSLKMGEGLDSNTDIGPMITVQARERADRLIQSAADEGAQVILDGRNAGLALEPRLQKGNFVGPTIITGVTNEMTCYKEEIFGPVLCCVEAPTLTAALEIMESNEHGNGAAIFTRDGASAQRFELEAPAGMVGVNVPIPVPLPYFSFTGWRGSFAGDLHMYGKAGLQFYTQPKTITTKWVPSDLSNGAPQHQQGGATGGAAATSNTKATKSTCGKIPGLDRVGA</sequence>
<dbReference type="CDD" id="cd07085">
    <property type="entry name" value="ALDH_F6_MMSDH"/>
    <property type="match status" value="1"/>
</dbReference>
<keyword evidence="3" id="KW-0560">Oxidoreductase</keyword>
<feature type="region of interest" description="Disordered" evidence="5">
    <location>
        <begin position="533"/>
        <end position="574"/>
    </location>
</feature>
<accession>A0A7S0UIT6</accession>
<dbReference type="GO" id="GO:0005739">
    <property type="term" value="C:mitochondrion"/>
    <property type="evidence" value="ECO:0007669"/>
    <property type="project" value="TreeGrafter"/>
</dbReference>
<dbReference type="InterPro" id="IPR016160">
    <property type="entry name" value="Ald_DH_CS_CYS"/>
</dbReference>
<comment type="similarity">
    <text evidence="1">Belongs to the aldehyde dehydrogenase family.</text>
</comment>
<dbReference type="EC" id="1.2.1.27" evidence="2"/>
<dbReference type="PANTHER" id="PTHR43866:SF3">
    <property type="entry name" value="METHYLMALONATE-SEMIALDEHYDE DEHYDROGENASE [ACYLATING], MITOCHONDRIAL"/>
    <property type="match status" value="1"/>
</dbReference>
<evidence type="ECO:0000313" key="7">
    <source>
        <dbReference type="EMBL" id="CAD8764032.1"/>
    </source>
</evidence>
<evidence type="ECO:0000256" key="2">
    <source>
        <dbReference type="ARBA" id="ARBA00013048"/>
    </source>
</evidence>
<dbReference type="InterPro" id="IPR015590">
    <property type="entry name" value="Aldehyde_DH_dom"/>
</dbReference>
<evidence type="ECO:0000256" key="4">
    <source>
        <dbReference type="ARBA" id="ARBA00023027"/>
    </source>
</evidence>
<keyword evidence="4" id="KW-0520">NAD</keyword>
<dbReference type="NCBIfam" id="TIGR01722">
    <property type="entry name" value="MMSDH"/>
    <property type="match status" value="1"/>
</dbReference>
<dbReference type="InterPro" id="IPR016163">
    <property type="entry name" value="Ald_DH_C"/>
</dbReference>
<dbReference type="Gene3D" id="3.40.605.10">
    <property type="entry name" value="Aldehyde Dehydrogenase, Chain A, domain 1"/>
    <property type="match status" value="1"/>
</dbReference>
<dbReference type="Pfam" id="PF00171">
    <property type="entry name" value="Aldedh"/>
    <property type="match status" value="1"/>
</dbReference>
<dbReference type="GO" id="GO:0006210">
    <property type="term" value="P:thymine catabolic process"/>
    <property type="evidence" value="ECO:0007669"/>
    <property type="project" value="TreeGrafter"/>
</dbReference>
<dbReference type="FunFam" id="3.40.605.10:FF:000003">
    <property type="entry name" value="Methylmalonate-semialdehyde dehydrogenase [acylating]"/>
    <property type="match status" value="1"/>
</dbReference>
<dbReference type="Gene3D" id="3.40.309.10">
    <property type="entry name" value="Aldehyde Dehydrogenase, Chain A, domain 2"/>
    <property type="match status" value="1"/>
</dbReference>
<organism evidence="7">
    <name type="scientific">Polytomella parva</name>
    <dbReference type="NCBI Taxonomy" id="51329"/>
    <lineage>
        <taxon>Eukaryota</taxon>
        <taxon>Viridiplantae</taxon>
        <taxon>Chlorophyta</taxon>
        <taxon>core chlorophytes</taxon>
        <taxon>Chlorophyceae</taxon>
        <taxon>CS clade</taxon>
        <taxon>Chlamydomonadales</taxon>
        <taxon>Chlamydomonadaceae</taxon>
        <taxon>Polytomella</taxon>
    </lineage>
</organism>
<dbReference type="PANTHER" id="PTHR43866">
    <property type="entry name" value="MALONATE-SEMIALDEHYDE DEHYDROGENASE"/>
    <property type="match status" value="1"/>
</dbReference>
<dbReference type="EMBL" id="HBFM01000778">
    <property type="protein sequence ID" value="CAD8764032.1"/>
    <property type="molecule type" value="Transcribed_RNA"/>
</dbReference>
<feature type="domain" description="Aldehyde dehydrogenase" evidence="6">
    <location>
        <begin position="52"/>
        <end position="525"/>
    </location>
</feature>